<gene>
    <name evidence="5" type="ORF">GCM10022277_28350</name>
</gene>
<sequence length="243" mass="27799">MIRAFSRLLSFCLMLFSTYSVAETLKIGVGLALPPYVLPSTNTGIEVDIVREALAVKGYKITPTYLPFARVPIELSDKRVDAAMTVNESSGLTKVFYSDTHVTYQNVAISLQANNFKIDHITDLKAHSIIAFQDATKYLGETFLTMAKSNKRYREYAKQSKQITMLFSKRVETVVMDINIFKYFRREEKSVDTSQPYTVHEIFPPSQYKMAFLSQNIRDDFNEGLKMIKSSGQYDKIVTKYIQ</sequence>
<comment type="caution">
    <text evidence="5">The sequence shown here is derived from an EMBL/GenBank/DDBJ whole genome shotgun (WGS) entry which is preliminary data.</text>
</comment>
<evidence type="ECO:0000313" key="5">
    <source>
        <dbReference type="EMBL" id="GAA3930004.1"/>
    </source>
</evidence>
<feature type="signal peptide" evidence="3">
    <location>
        <begin position="1"/>
        <end position="22"/>
    </location>
</feature>
<proteinExistence type="inferred from homology"/>
<keyword evidence="2 3" id="KW-0732">Signal</keyword>
<name>A0ABP7MTQ6_9GAMM</name>
<feature type="chain" id="PRO_5046570949" evidence="3">
    <location>
        <begin position="23"/>
        <end position="243"/>
    </location>
</feature>
<dbReference type="Proteomes" id="UP001501565">
    <property type="component" value="Unassembled WGS sequence"/>
</dbReference>
<dbReference type="Pfam" id="PF00497">
    <property type="entry name" value="SBP_bac_3"/>
    <property type="match status" value="1"/>
</dbReference>
<dbReference type="InterPro" id="IPR001638">
    <property type="entry name" value="Solute-binding_3/MltF_N"/>
</dbReference>
<evidence type="ECO:0000256" key="1">
    <source>
        <dbReference type="ARBA" id="ARBA00010333"/>
    </source>
</evidence>
<dbReference type="SMART" id="SM00062">
    <property type="entry name" value="PBPb"/>
    <property type="match status" value="1"/>
</dbReference>
<reference evidence="6" key="1">
    <citation type="journal article" date="2019" name="Int. J. Syst. Evol. Microbiol.">
        <title>The Global Catalogue of Microorganisms (GCM) 10K type strain sequencing project: providing services to taxonomists for standard genome sequencing and annotation.</title>
        <authorList>
            <consortium name="The Broad Institute Genomics Platform"/>
            <consortium name="The Broad Institute Genome Sequencing Center for Infectious Disease"/>
            <person name="Wu L."/>
            <person name="Ma J."/>
        </authorList>
    </citation>
    <scope>NUCLEOTIDE SEQUENCE [LARGE SCALE GENOMIC DNA]</scope>
    <source>
        <strain evidence="6">JCM 17551</strain>
    </source>
</reference>
<dbReference type="EMBL" id="BAABBN010000007">
    <property type="protein sequence ID" value="GAA3930004.1"/>
    <property type="molecule type" value="Genomic_DNA"/>
</dbReference>
<dbReference type="PANTHER" id="PTHR35936">
    <property type="entry name" value="MEMBRANE-BOUND LYTIC MUREIN TRANSGLYCOSYLASE F"/>
    <property type="match status" value="1"/>
</dbReference>
<dbReference type="PANTHER" id="PTHR35936:SF19">
    <property type="entry name" value="AMINO-ACID-BINDING PROTEIN YXEM-RELATED"/>
    <property type="match status" value="1"/>
</dbReference>
<evidence type="ECO:0000256" key="3">
    <source>
        <dbReference type="SAM" id="SignalP"/>
    </source>
</evidence>
<evidence type="ECO:0000313" key="6">
    <source>
        <dbReference type="Proteomes" id="UP001501565"/>
    </source>
</evidence>
<protein>
    <submittedName>
        <fullName evidence="5">Transporter substrate-binding domain-containing protein</fullName>
    </submittedName>
</protein>
<dbReference type="RefSeq" id="WP_344799205.1">
    <property type="nucleotide sequence ID" value="NZ_BAABBN010000007.1"/>
</dbReference>
<feature type="domain" description="Solute-binding protein family 3/N-terminal" evidence="4">
    <location>
        <begin position="24"/>
        <end position="242"/>
    </location>
</feature>
<evidence type="ECO:0000256" key="2">
    <source>
        <dbReference type="ARBA" id="ARBA00022729"/>
    </source>
</evidence>
<keyword evidence="6" id="KW-1185">Reference proteome</keyword>
<organism evidence="5 6">
    <name type="scientific">Litoribacillus peritrichatus</name>
    <dbReference type="NCBI Taxonomy" id="718191"/>
    <lineage>
        <taxon>Bacteria</taxon>
        <taxon>Pseudomonadati</taxon>
        <taxon>Pseudomonadota</taxon>
        <taxon>Gammaproteobacteria</taxon>
        <taxon>Oceanospirillales</taxon>
        <taxon>Oceanospirillaceae</taxon>
        <taxon>Litoribacillus</taxon>
    </lineage>
</organism>
<dbReference type="SUPFAM" id="SSF53850">
    <property type="entry name" value="Periplasmic binding protein-like II"/>
    <property type="match status" value="1"/>
</dbReference>
<evidence type="ECO:0000259" key="4">
    <source>
        <dbReference type="SMART" id="SM00062"/>
    </source>
</evidence>
<comment type="similarity">
    <text evidence="1">Belongs to the bacterial solute-binding protein 3 family.</text>
</comment>
<accession>A0ABP7MTQ6</accession>
<dbReference type="Gene3D" id="3.40.190.10">
    <property type="entry name" value="Periplasmic binding protein-like II"/>
    <property type="match status" value="2"/>
</dbReference>